<keyword evidence="3 12" id="KW-0813">Transport</keyword>
<dbReference type="GO" id="GO:0005243">
    <property type="term" value="F:gap junction channel activity"/>
    <property type="evidence" value="ECO:0007669"/>
    <property type="project" value="TreeGrafter"/>
</dbReference>
<comment type="function">
    <text evidence="12">Structural component of the gap junctions.</text>
</comment>
<feature type="transmembrane region" description="Helical" evidence="12">
    <location>
        <begin position="199"/>
        <end position="222"/>
    </location>
</feature>
<evidence type="ECO:0000256" key="12">
    <source>
        <dbReference type="RuleBase" id="RU010713"/>
    </source>
</evidence>
<keyword evidence="11 12" id="KW-0407">Ion channel</keyword>
<feature type="compositionally biased region" description="Low complexity" evidence="13">
    <location>
        <begin position="561"/>
        <end position="570"/>
    </location>
</feature>
<evidence type="ECO:0000256" key="5">
    <source>
        <dbReference type="ARBA" id="ARBA00022692"/>
    </source>
</evidence>
<comment type="similarity">
    <text evidence="12">Belongs to the pannexin family.</text>
</comment>
<protein>
    <recommendedName>
        <fullName evidence="12">Innexin</fullName>
    </recommendedName>
</protein>
<organism evidence="14 15">
    <name type="scientific">Globodera rostochiensis</name>
    <name type="common">Golden nematode worm</name>
    <name type="synonym">Heterodera rostochiensis</name>
    <dbReference type="NCBI Taxonomy" id="31243"/>
    <lineage>
        <taxon>Eukaryota</taxon>
        <taxon>Metazoa</taxon>
        <taxon>Ecdysozoa</taxon>
        <taxon>Nematoda</taxon>
        <taxon>Chromadorea</taxon>
        <taxon>Rhabditida</taxon>
        <taxon>Tylenchina</taxon>
        <taxon>Tylenchomorpha</taxon>
        <taxon>Tylenchoidea</taxon>
        <taxon>Heteroderidae</taxon>
        <taxon>Heteroderinae</taxon>
        <taxon>Globodera</taxon>
    </lineage>
</organism>
<dbReference type="InterPro" id="IPR000990">
    <property type="entry name" value="Innexin"/>
</dbReference>
<keyword evidence="5 12" id="KW-0812">Transmembrane</keyword>
<keyword evidence="10 12" id="KW-0472">Membrane</keyword>
<feature type="transmembrane region" description="Helical" evidence="12">
    <location>
        <begin position="315"/>
        <end position="336"/>
    </location>
</feature>
<evidence type="ECO:0000256" key="13">
    <source>
        <dbReference type="SAM" id="MobiDB-lite"/>
    </source>
</evidence>
<accession>A0A914GRU5</accession>
<dbReference type="GO" id="GO:0005886">
    <property type="term" value="C:plasma membrane"/>
    <property type="evidence" value="ECO:0007669"/>
    <property type="project" value="UniProtKB-SubCell"/>
</dbReference>
<feature type="region of interest" description="Disordered" evidence="13">
    <location>
        <begin position="528"/>
        <end position="548"/>
    </location>
</feature>
<keyword evidence="6" id="KW-0303">Gap junction</keyword>
<reference evidence="15" key="1">
    <citation type="submission" date="2022-11" db="UniProtKB">
        <authorList>
            <consortium name="WormBaseParasite"/>
        </authorList>
    </citation>
    <scope>IDENTIFICATION</scope>
</reference>
<name>A0A914GRU5_GLORO</name>
<evidence type="ECO:0000313" key="15">
    <source>
        <dbReference type="WBParaSite" id="Gr19_v10_g1081.t1"/>
    </source>
</evidence>
<gene>
    <name evidence="12" type="primary">inx</name>
</gene>
<evidence type="ECO:0000256" key="8">
    <source>
        <dbReference type="ARBA" id="ARBA00022989"/>
    </source>
</evidence>
<feature type="region of interest" description="Disordered" evidence="13">
    <location>
        <begin position="560"/>
        <end position="769"/>
    </location>
</feature>
<evidence type="ECO:0000256" key="7">
    <source>
        <dbReference type="ARBA" id="ARBA00022949"/>
    </source>
</evidence>
<feature type="transmembrane region" description="Helical" evidence="12">
    <location>
        <begin position="124"/>
        <end position="144"/>
    </location>
</feature>
<evidence type="ECO:0000256" key="2">
    <source>
        <dbReference type="ARBA" id="ARBA00004651"/>
    </source>
</evidence>
<dbReference type="PANTHER" id="PTHR11893">
    <property type="entry name" value="INNEXIN"/>
    <property type="match status" value="1"/>
</dbReference>
<keyword evidence="14" id="KW-1185">Reference proteome</keyword>
<feature type="compositionally biased region" description="Basic and acidic residues" evidence="13">
    <location>
        <begin position="698"/>
        <end position="721"/>
    </location>
</feature>
<feature type="transmembrane region" description="Helical" evidence="12">
    <location>
        <begin position="41"/>
        <end position="60"/>
    </location>
</feature>
<evidence type="ECO:0000256" key="1">
    <source>
        <dbReference type="ARBA" id="ARBA00004610"/>
    </source>
</evidence>
<keyword evidence="8 12" id="KW-1133">Transmembrane helix</keyword>
<dbReference type="Pfam" id="PF00876">
    <property type="entry name" value="Innexin"/>
    <property type="match status" value="1"/>
</dbReference>
<dbReference type="AlphaFoldDB" id="A0A914GRU5"/>
<dbReference type="GO" id="GO:0005921">
    <property type="term" value="C:gap junction"/>
    <property type="evidence" value="ECO:0007669"/>
    <property type="project" value="UniProtKB-SubCell"/>
</dbReference>
<feature type="compositionally biased region" description="Low complexity" evidence="13">
    <location>
        <begin position="733"/>
        <end position="754"/>
    </location>
</feature>
<evidence type="ECO:0000256" key="9">
    <source>
        <dbReference type="ARBA" id="ARBA00023065"/>
    </source>
</evidence>
<feature type="compositionally biased region" description="Basic and acidic residues" evidence="13">
    <location>
        <begin position="607"/>
        <end position="652"/>
    </location>
</feature>
<proteinExistence type="inferred from homology"/>
<keyword evidence="4" id="KW-1003">Cell membrane</keyword>
<dbReference type="GO" id="GO:0034220">
    <property type="term" value="P:monoatomic ion transmembrane transport"/>
    <property type="evidence" value="ECO:0007669"/>
    <property type="project" value="UniProtKB-KW"/>
</dbReference>
<dbReference type="PANTHER" id="PTHR11893:SF20">
    <property type="entry name" value="INNEXIN-3"/>
    <property type="match status" value="1"/>
</dbReference>
<dbReference type="WBParaSite" id="Gr19_v10_g1081.t1">
    <property type="protein sequence ID" value="Gr19_v10_g1081.t1"/>
    <property type="gene ID" value="Gr19_v10_g1081"/>
</dbReference>
<dbReference type="PROSITE" id="PS51013">
    <property type="entry name" value="PANNEXIN"/>
    <property type="match status" value="1"/>
</dbReference>
<evidence type="ECO:0000256" key="6">
    <source>
        <dbReference type="ARBA" id="ARBA00022868"/>
    </source>
</evidence>
<evidence type="ECO:0000313" key="14">
    <source>
        <dbReference type="Proteomes" id="UP000887572"/>
    </source>
</evidence>
<dbReference type="Proteomes" id="UP000887572">
    <property type="component" value="Unplaced"/>
</dbReference>
<evidence type="ECO:0000256" key="4">
    <source>
        <dbReference type="ARBA" id="ARBA00022475"/>
    </source>
</evidence>
<sequence>MALPMVGGVYLGHLWRGTTGKLRALARPLLKDGIGDRMDKGNLWVVPGFTLLVFAILWTTKLSKIALEESTCRGASIYDFGGTQLDDDAKRHCQTAKRYYVGPDEAFSHDHNWRKQREVKNPEWILWFWAPIVFVMYVLTRFMWTLLLENQGINFANVVGASQSITVEHDGITEIDEEKLADRLPVIVENFRCSYSSRAYAAFLAFECSLFVAPLLLLLFVLPLMIGGAYRTWGLDIARAWWERRDWQGSPLLPFYDASVSISHDVSHEASQRRPVVPLIPRITYCDYHFVSLGNSHTLTYRCYMDANWHERTALFTWVMLTFLATINLGNLVFWFEWTVRMRFRHQRRGWVIKKWLNADGFNEAELALMMRFAESFKMGQLLYFYYIEAHTDRVVASAFCTALFARWLEKRQRRKSAALAIGMPPDDDSAAPTRGSVSGTAAMNAYSAAAMPLMPNEVVGSLPDAPTHYHTVSTPYRPPPPGCPLPYYQHPAAQHVQQQRQQKPTSKYFVVQTEPFGPTRIVKRKDEEEAVLDASTPERRKSRKRWSIRDLMKRMSTNYGRSHSIIHSPRSPPGDVVPPELALGTPSTSALVGRRKARSPNLAAEIGRDSLCHGPEEEQRRAERRRQADERRRTEQEEAQKTKQQQKKDKSSSSSISSDSSGEDEDGSRGEGGGGVVTERAPKNSKKRSAIVTERTPLVEEEQRQQDETAKRKQSKEKSPPGKGNGGGTASTTRNATPPGRNRPTPPGRAGNGKQQPLQRQDEEAEEE</sequence>
<evidence type="ECO:0000256" key="3">
    <source>
        <dbReference type="ARBA" id="ARBA00022448"/>
    </source>
</evidence>
<keyword evidence="7" id="KW-0965">Cell junction</keyword>
<comment type="subcellular location">
    <subcellularLocation>
        <location evidence="1">Cell junction</location>
        <location evidence="1">Gap junction</location>
    </subcellularLocation>
    <subcellularLocation>
        <location evidence="2 12">Cell membrane</location>
        <topology evidence="2 12">Multi-pass membrane protein</topology>
    </subcellularLocation>
</comment>
<evidence type="ECO:0000256" key="11">
    <source>
        <dbReference type="ARBA" id="ARBA00023303"/>
    </source>
</evidence>
<keyword evidence="9 12" id="KW-0406">Ion transport</keyword>
<evidence type="ECO:0000256" key="10">
    <source>
        <dbReference type="ARBA" id="ARBA00023136"/>
    </source>
</evidence>